<evidence type="ECO:0000256" key="1">
    <source>
        <dbReference type="SAM" id="MobiDB-lite"/>
    </source>
</evidence>
<keyword evidence="3" id="KW-1185">Reference proteome</keyword>
<reference evidence="2 3" key="1">
    <citation type="submission" date="2024-10" db="EMBL/GenBank/DDBJ databases">
        <title>Updated reference genomes for cyclostephanoid diatoms.</title>
        <authorList>
            <person name="Roberts W.R."/>
            <person name="Alverson A.J."/>
        </authorList>
    </citation>
    <scope>NUCLEOTIDE SEQUENCE [LARGE SCALE GENOMIC DNA]</scope>
    <source>
        <strain evidence="2 3">AJA276-08</strain>
    </source>
</reference>
<comment type="caution">
    <text evidence="2">The sequence shown here is derived from an EMBL/GenBank/DDBJ whole genome shotgun (WGS) entry which is preliminary data.</text>
</comment>
<name>A0ABD3MKV0_9STRA</name>
<protein>
    <submittedName>
        <fullName evidence="2">Uncharacterized protein</fullName>
    </submittedName>
</protein>
<sequence>MRHRQNRHPLILYFCPRNTSLSSPFMMNIHLQRAASSCYAAVTAAANSAHPRRLRRRHPLLHRPISTTSPLSLALPAKKTSPEEPKTAQKKVNKEKKGPSTAKLEKMDSAEKRMTDLLIKAYDAPSLVPPPASAEEMERRYNVGRNYVIGCFKRHNELHHDLAVKIRMKRHALRMLPREGIDLGDAARADADDGRSVYGMWKAEALRLNDNWGPPEHRHIPMYTPPIEGFDINQYMNKGDEDN</sequence>
<evidence type="ECO:0000313" key="2">
    <source>
        <dbReference type="EMBL" id="KAL3763469.1"/>
    </source>
</evidence>
<evidence type="ECO:0000313" key="3">
    <source>
        <dbReference type="Proteomes" id="UP001530315"/>
    </source>
</evidence>
<dbReference type="EMBL" id="JALLAZ020001801">
    <property type="protein sequence ID" value="KAL3763469.1"/>
    <property type="molecule type" value="Genomic_DNA"/>
</dbReference>
<proteinExistence type="predicted"/>
<feature type="compositionally biased region" description="Basic residues" evidence="1">
    <location>
        <begin position="50"/>
        <end position="61"/>
    </location>
</feature>
<dbReference type="AlphaFoldDB" id="A0ABD3MKV0"/>
<feature type="compositionally biased region" description="Basic and acidic residues" evidence="1">
    <location>
        <begin position="95"/>
        <end position="108"/>
    </location>
</feature>
<dbReference type="Proteomes" id="UP001530315">
    <property type="component" value="Unassembled WGS sequence"/>
</dbReference>
<gene>
    <name evidence="2" type="ORF">ACHAW5_002721</name>
</gene>
<organism evidence="2 3">
    <name type="scientific">Stephanodiscus triporus</name>
    <dbReference type="NCBI Taxonomy" id="2934178"/>
    <lineage>
        <taxon>Eukaryota</taxon>
        <taxon>Sar</taxon>
        <taxon>Stramenopiles</taxon>
        <taxon>Ochrophyta</taxon>
        <taxon>Bacillariophyta</taxon>
        <taxon>Coscinodiscophyceae</taxon>
        <taxon>Thalassiosirophycidae</taxon>
        <taxon>Stephanodiscales</taxon>
        <taxon>Stephanodiscaceae</taxon>
        <taxon>Stephanodiscus</taxon>
    </lineage>
</organism>
<feature type="region of interest" description="Disordered" evidence="1">
    <location>
        <begin position="49"/>
        <end position="108"/>
    </location>
</feature>
<accession>A0ABD3MKV0</accession>